<gene>
    <name evidence="2" type="ORF">ELD05_07685</name>
</gene>
<dbReference type="CDD" id="cd10148">
    <property type="entry name" value="CsoR-like_DUF156"/>
    <property type="match status" value="1"/>
</dbReference>
<dbReference type="InterPro" id="IPR038390">
    <property type="entry name" value="Metal_Tscrpt_repr_sf"/>
</dbReference>
<proteinExistence type="predicted"/>
<name>A0A3T0D637_9FIRM</name>
<reference evidence="2 3" key="1">
    <citation type="submission" date="2018-12" db="EMBL/GenBank/DDBJ databases">
        <title>Genome sequence from the cellulolytic species, Caldicellulosiruptor changbaiensis.</title>
        <authorList>
            <person name="Blumer-Schuette S.E."/>
            <person name="Mendoza C."/>
        </authorList>
    </citation>
    <scope>NUCLEOTIDE SEQUENCE [LARGE SCALE GENOMIC DNA]</scope>
    <source>
        <strain evidence="2 3">CBS-Z</strain>
    </source>
</reference>
<dbReference type="AlphaFoldDB" id="A0A3T0D637"/>
<dbReference type="GO" id="GO:0046872">
    <property type="term" value="F:metal ion binding"/>
    <property type="evidence" value="ECO:0007669"/>
    <property type="project" value="InterPro"/>
</dbReference>
<dbReference type="RefSeq" id="WP_011917249.1">
    <property type="nucleotide sequence ID" value="NZ_CP034791.1"/>
</dbReference>
<dbReference type="PANTHER" id="PTHR33677">
    <property type="entry name" value="TRANSCRIPTIONAL REPRESSOR FRMR-RELATED"/>
    <property type="match status" value="1"/>
</dbReference>
<evidence type="ECO:0000313" key="2">
    <source>
        <dbReference type="EMBL" id="AZT90537.1"/>
    </source>
</evidence>
<dbReference type="EMBL" id="CP034791">
    <property type="protein sequence ID" value="AZT90537.1"/>
    <property type="molecule type" value="Genomic_DNA"/>
</dbReference>
<keyword evidence="1" id="KW-0175">Coiled coil</keyword>
<feature type="coiled-coil region" evidence="1">
    <location>
        <begin position="1"/>
        <end position="28"/>
    </location>
</feature>
<dbReference type="GO" id="GO:0003677">
    <property type="term" value="F:DNA binding"/>
    <property type="evidence" value="ECO:0007669"/>
    <property type="project" value="InterPro"/>
</dbReference>
<dbReference type="Gene3D" id="1.20.58.1000">
    <property type="entry name" value="Metal-sensitive repressor, helix protomer"/>
    <property type="match status" value="1"/>
</dbReference>
<dbReference type="GO" id="GO:0045892">
    <property type="term" value="P:negative regulation of DNA-templated transcription"/>
    <property type="evidence" value="ECO:0007669"/>
    <property type="project" value="UniProtKB-ARBA"/>
</dbReference>
<protein>
    <submittedName>
        <fullName evidence="2">Transcriptional regulator</fullName>
    </submittedName>
</protein>
<dbReference type="Pfam" id="PF02583">
    <property type="entry name" value="Trns_repr_metal"/>
    <property type="match status" value="1"/>
</dbReference>
<keyword evidence="3" id="KW-1185">Reference proteome</keyword>
<organism evidence="2 3">
    <name type="scientific">Caldicellulosiruptor changbaiensis</name>
    <dbReference type="NCBI Taxonomy" id="1222016"/>
    <lineage>
        <taxon>Bacteria</taxon>
        <taxon>Bacillati</taxon>
        <taxon>Bacillota</taxon>
        <taxon>Bacillota incertae sedis</taxon>
        <taxon>Caldicellulosiruptorales</taxon>
        <taxon>Caldicellulosiruptoraceae</taxon>
        <taxon>Caldicellulosiruptor</taxon>
    </lineage>
</organism>
<dbReference type="KEGG" id="ccha:ELD05_07685"/>
<accession>A0A3T0D637</accession>
<dbReference type="InterPro" id="IPR003735">
    <property type="entry name" value="Metal_Tscrpt_repr"/>
</dbReference>
<dbReference type="Proteomes" id="UP000282930">
    <property type="component" value="Chromosome"/>
</dbReference>
<dbReference type="PANTHER" id="PTHR33677:SF5">
    <property type="entry name" value="TRANSCRIPTIONAL REPRESSOR FRMR"/>
    <property type="match status" value="1"/>
</dbReference>
<evidence type="ECO:0000256" key="1">
    <source>
        <dbReference type="SAM" id="Coils"/>
    </source>
</evidence>
<sequence length="89" mass="10258">MDELYKEKENLLLRLRKIEGQIKGIQKMIENDKSCNEVLTQIAAVKAALNKVGAIILEKYSKSCIAEYKNTENEKSIDELIETLLRFIK</sequence>
<evidence type="ECO:0000313" key="3">
    <source>
        <dbReference type="Proteomes" id="UP000282930"/>
    </source>
</evidence>